<dbReference type="GeneID" id="75160700"/>
<evidence type="ECO:0000313" key="2">
    <source>
        <dbReference type="EMBL" id="CUO15883.1"/>
    </source>
</evidence>
<organism evidence="2 3">
    <name type="scientific">Roseburia inulinivorans</name>
    <dbReference type="NCBI Taxonomy" id="360807"/>
    <lineage>
        <taxon>Bacteria</taxon>
        <taxon>Bacillati</taxon>
        <taxon>Bacillota</taxon>
        <taxon>Clostridia</taxon>
        <taxon>Lachnospirales</taxon>
        <taxon>Lachnospiraceae</taxon>
        <taxon>Roseburia</taxon>
    </lineage>
</organism>
<dbReference type="AlphaFoldDB" id="A0A174CRU0"/>
<dbReference type="EMBL" id="CYXX01000019">
    <property type="protein sequence ID" value="CUN20451.1"/>
    <property type="molecule type" value="Genomic_DNA"/>
</dbReference>
<evidence type="ECO:0000313" key="1">
    <source>
        <dbReference type="EMBL" id="CUN20451.1"/>
    </source>
</evidence>
<name>A0A174CRU0_9FIRM</name>
<dbReference type="Proteomes" id="UP000095395">
    <property type="component" value="Unassembled WGS sequence"/>
</dbReference>
<dbReference type="EMBL" id="CYYR01000016">
    <property type="protein sequence ID" value="CUO15883.1"/>
    <property type="molecule type" value="Genomic_DNA"/>
</dbReference>
<sequence>MAKCKRNRNRAKRNFTFKTPAANRNYKDTVFRMLFSDRKNLLSLYNAVNQSNYKNPEDLEIVTLENAIYMGIKNDLAFIMDTNLYLYEHQSTYNPNMPLRDLFYICSEYQKLVDKKSLFSSTLQKIPAPNFIEFYNGSTVISDCTELRLSSAFECLTGEPKLELIVTVLNVNEGHNADLMQHCSMLKEYAQYVARVRHYASDMPLNEAVKHAVDECIREGILAEFLTQNRNEVISMSIFEYDKELEEKKLRKAEFEAGREAGHEAGFAEGENHAALEIASRMLQSDKFSLDEIANFSGLSIAEVKKLCTDKQ</sequence>
<protein>
    <recommendedName>
        <fullName evidence="5">Rpn family recombination-promoting nuclease/putative transposase</fullName>
    </recommendedName>
</protein>
<proteinExistence type="predicted"/>
<dbReference type="RefSeq" id="WP_055170237.1">
    <property type="nucleotide sequence ID" value="NZ_CATWND010000026.1"/>
</dbReference>
<gene>
    <name evidence="2" type="ORF">ERS852392_02343</name>
    <name evidence="1" type="ORF">ERS852444_02407</name>
</gene>
<dbReference type="Proteomes" id="UP000095453">
    <property type="component" value="Unassembled WGS sequence"/>
</dbReference>
<accession>A0A174CRU0</accession>
<reference evidence="3 4" key="1">
    <citation type="submission" date="2015-09" db="EMBL/GenBank/DDBJ databases">
        <authorList>
            <consortium name="Pathogen Informatics"/>
        </authorList>
    </citation>
    <scope>NUCLEOTIDE SEQUENCE [LARGE SCALE GENOMIC DNA]</scope>
    <source>
        <strain evidence="2 3">2789STDY5608835</strain>
        <strain evidence="1 4">2789STDY5608887</strain>
    </source>
</reference>
<evidence type="ECO:0000313" key="3">
    <source>
        <dbReference type="Proteomes" id="UP000095395"/>
    </source>
</evidence>
<evidence type="ECO:0008006" key="5">
    <source>
        <dbReference type="Google" id="ProtNLM"/>
    </source>
</evidence>
<evidence type="ECO:0000313" key="4">
    <source>
        <dbReference type="Proteomes" id="UP000095453"/>
    </source>
</evidence>